<evidence type="ECO:0000256" key="1">
    <source>
        <dbReference type="ARBA" id="ARBA00006174"/>
    </source>
</evidence>
<evidence type="ECO:0000259" key="3">
    <source>
        <dbReference type="Pfam" id="PF19305"/>
    </source>
</evidence>
<comment type="similarity">
    <text evidence="1">Belongs to the PrpD family.</text>
</comment>
<dbReference type="Gene3D" id="1.10.4100.10">
    <property type="entry name" value="2-methylcitrate dehydratase PrpD"/>
    <property type="match status" value="1"/>
</dbReference>
<dbReference type="Pfam" id="PF19305">
    <property type="entry name" value="MmgE_PrpD_C"/>
    <property type="match status" value="1"/>
</dbReference>
<dbReference type="InterPro" id="IPR005656">
    <property type="entry name" value="MmgE_PrpD"/>
</dbReference>
<dbReference type="PANTHER" id="PTHR16943">
    <property type="entry name" value="2-METHYLCITRATE DEHYDRATASE-RELATED"/>
    <property type="match status" value="1"/>
</dbReference>
<accession>A0A1X6YBB1</accession>
<name>A0A1X6YBB1_9RHOB</name>
<dbReference type="AlphaFoldDB" id="A0A1X6YBB1"/>
<feature type="domain" description="MmgE/PrpD C-terminal" evidence="3">
    <location>
        <begin position="272"/>
        <end position="422"/>
    </location>
</feature>
<dbReference type="InterPro" id="IPR045336">
    <property type="entry name" value="MmgE_PrpD_N"/>
</dbReference>
<dbReference type="EMBL" id="FWFU01000001">
    <property type="protein sequence ID" value="SLN16191.1"/>
    <property type="molecule type" value="Genomic_DNA"/>
</dbReference>
<dbReference type="InterPro" id="IPR036148">
    <property type="entry name" value="MmgE/PrpD_sf"/>
</dbReference>
<dbReference type="InterPro" id="IPR042188">
    <property type="entry name" value="MmgE/PrpD_sf_2"/>
</dbReference>
<feature type="domain" description="MmgE/PrpD N-terminal" evidence="2">
    <location>
        <begin position="14"/>
        <end position="245"/>
    </location>
</feature>
<organism evidence="4 5">
    <name type="scientific">Roseovarius halotolerans</name>
    <dbReference type="NCBI Taxonomy" id="505353"/>
    <lineage>
        <taxon>Bacteria</taxon>
        <taxon>Pseudomonadati</taxon>
        <taxon>Pseudomonadota</taxon>
        <taxon>Alphaproteobacteria</taxon>
        <taxon>Rhodobacterales</taxon>
        <taxon>Roseobacteraceae</taxon>
        <taxon>Roseovarius</taxon>
    </lineage>
</organism>
<keyword evidence="5" id="KW-1185">Reference proteome</keyword>
<reference evidence="4 5" key="1">
    <citation type="submission" date="2017-03" db="EMBL/GenBank/DDBJ databases">
        <authorList>
            <person name="Afonso C.L."/>
            <person name="Miller P.J."/>
            <person name="Scott M.A."/>
            <person name="Spackman E."/>
            <person name="Goraichik I."/>
            <person name="Dimitrov K.M."/>
            <person name="Suarez D.L."/>
            <person name="Swayne D.E."/>
        </authorList>
    </citation>
    <scope>NUCLEOTIDE SEQUENCE [LARGE SCALE GENOMIC DNA]</scope>
    <source>
        <strain evidence="4 5">CECT 8110</strain>
    </source>
</reference>
<evidence type="ECO:0000313" key="4">
    <source>
        <dbReference type="EMBL" id="SLN16191.1"/>
    </source>
</evidence>
<dbReference type="PANTHER" id="PTHR16943:SF8">
    <property type="entry name" value="2-METHYLCITRATE DEHYDRATASE"/>
    <property type="match status" value="1"/>
</dbReference>
<dbReference type="InterPro" id="IPR045337">
    <property type="entry name" value="MmgE_PrpD_C"/>
</dbReference>
<dbReference type="Proteomes" id="UP000193207">
    <property type="component" value="Unassembled WGS sequence"/>
</dbReference>
<dbReference type="SUPFAM" id="SSF103378">
    <property type="entry name" value="2-methylcitrate dehydratase PrpD"/>
    <property type="match status" value="1"/>
</dbReference>
<dbReference type="RefSeq" id="WP_085816113.1">
    <property type="nucleotide sequence ID" value="NZ_FWFU01000001.1"/>
</dbReference>
<gene>
    <name evidence="4" type="ORF">ROH8110_00409</name>
</gene>
<dbReference type="Pfam" id="PF03972">
    <property type="entry name" value="MmgE_PrpD_N"/>
    <property type="match status" value="1"/>
</dbReference>
<dbReference type="OrthoDB" id="9795089at2"/>
<dbReference type="GO" id="GO:0016829">
    <property type="term" value="F:lyase activity"/>
    <property type="evidence" value="ECO:0007669"/>
    <property type="project" value="InterPro"/>
</dbReference>
<protein>
    <submittedName>
        <fullName evidence="4">MmgE/PrpD family protein</fullName>
    </submittedName>
</protein>
<proteinExistence type="inferred from homology"/>
<evidence type="ECO:0000313" key="5">
    <source>
        <dbReference type="Proteomes" id="UP000193207"/>
    </source>
</evidence>
<sequence>MTDRGETYAIEAAAKVAQEVPLATLAPHFDKARICLTDFYSCAFEAAGLPWSQQAEAVAEPSPTGATIIGAAKRAVPGDAAFANAVRGHGLVREDMHPGSIAHLGIVVWPALLAAAQEHRISGEDFLAGAVVGYEMGGRLGRALVTPEVARLFRPTGLVGPVAAAAAVARALRLPVDVTASALSLAANTAGGMNQWPHHGADEMYFHPGFAVRNALTSVRLAQAGAWGSPAILEGESGLLAAFARVTDGAALELFPTKVEAEIATVFNKDVPACNFAQSPAQTALAALQKAGKPASEIGEVRLETYDAALNYPGCASLGPFGTPLAAKMSIAFGVAAALDAGEIAETNYQKLDDAAIKRLIGAMRFDVSPELNAAFPGKQGARVTLRFLDGSETACAHDDIHFATPELIVSRFNRHGRDLLGQDRAEQLGKAIEMLASLDDAARVASLGGLETST</sequence>
<dbReference type="Gene3D" id="3.30.1330.120">
    <property type="entry name" value="2-methylcitrate dehydratase PrpD"/>
    <property type="match status" value="1"/>
</dbReference>
<evidence type="ECO:0000259" key="2">
    <source>
        <dbReference type="Pfam" id="PF03972"/>
    </source>
</evidence>
<dbReference type="InterPro" id="IPR042183">
    <property type="entry name" value="MmgE/PrpD_sf_1"/>
</dbReference>